<proteinExistence type="predicted"/>
<keyword evidence="1" id="KW-0472">Membrane</keyword>
<dbReference type="Pfam" id="PF08486">
    <property type="entry name" value="SpoIID"/>
    <property type="match status" value="1"/>
</dbReference>
<dbReference type="STRING" id="84698.SAMN04488528_10209"/>
<sequence>MKRPIFVVDMREIKSLLIVLIVVVAVIIALPMIIIGGKGEVQNNNKQLVEDKQLDKTLAEYVSDGKIKVYISNEEKVEEINFEDYIKGVVASEMQVSFEIEALKAQAIAARNFALNKIKYNCTNGKGANVCDTTHCQVYKGYDVKLKEWGKSGEDNWNKICKAVDETKGEVMYFGEDIVTNAQFFATSSGKTENVKDVFGGDVPYLKSVYSEGEEIAPKYTSDKVVEYKKFINTINSNYKNAKVNNNNLKKSIDIKSHTEGGAVKEIKLGGETITGVEFRKLFELNSANFSLDFNNNKVNIHCKGYGHGVGMSQWGANAMAKNGKDYKDIITHYYSGVSIKKIY</sequence>
<dbReference type="OrthoDB" id="9794671at2"/>
<evidence type="ECO:0000313" key="3">
    <source>
        <dbReference type="EMBL" id="SFB23756.1"/>
    </source>
</evidence>
<name>A0A1I0ZF43_9CLOT</name>
<dbReference type="Proteomes" id="UP000198619">
    <property type="component" value="Unassembled WGS sequence"/>
</dbReference>
<feature type="domain" description="Sporulation stage II protein D amidase enhancer LytB N-terminal" evidence="2">
    <location>
        <begin position="73"/>
        <end position="174"/>
    </location>
</feature>
<evidence type="ECO:0000313" key="4">
    <source>
        <dbReference type="Proteomes" id="UP000198619"/>
    </source>
</evidence>
<dbReference type="PANTHER" id="PTHR30032:SF4">
    <property type="entry name" value="AMIDASE ENHANCER"/>
    <property type="match status" value="1"/>
</dbReference>
<dbReference type="AlphaFoldDB" id="A0A1I0ZF43"/>
<accession>A0A1I0ZF43</accession>
<dbReference type="InterPro" id="IPR013693">
    <property type="entry name" value="SpoIID/LytB_N"/>
</dbReference>
<dbReference type="GO" id="GO:0030435">
    <property type="term" value="P:sporulation resulting in formation of a cellular spore"/>
    <property type="evidence" value="ECO:0007669"/>
    <property type="project" value="InterPro"/>
</dbReference>
<dbReference type="InterPro" id="IPR014225">
    <property type="entry name" value="Spore_II_D_firmicutes"/>
</dbReference>
<keyword evidence="1" id="KW-1133">Transmembrane helix</keyword>
<evidence type="ECO:0000259" key="2">
    <source>
        <dbReference type="Pfam" id="PF08486"/>
    </source>
</evidence>
<dbReference type="InterPro" id="IPR051922">
    <property type="entry name" value="Bact_Sporulation_Assoc"/>
</dbReference>
<keyword evidence="4" id="KW-1185">Reference proteome</keyword>
<dbReference type="NCBIfam" id="TIGR02870">
    <property type="entry name" value="spore_II_D"/>
    <property type="match status" value="1"/>
</dbReference>
<evidence type="ECO:0000256" key="1">
    <source>
        <dbReference type="SAM" id="Phobius"/>
    </source>
</evidence>
<feature type="transmembrane region" description="Helical" evidence="1">
    <location>
        <begin position="16"/>
        <end position="37"/>
    </location>
</feature>
<dbReference type="EMBL" id="FOKI01000020">
    <property type="protein sequence ID" value="SFB23756.1"/>
    <property type="molecule type" value="Genomic_DNA"/>
</dbReference>
<dbReference type="GO" id="GO:0030288">
    <property type="term" value="C:outer membrane-bounded periplasmic space"/>
    <property type="evidence" value="ECO:0007669"/>
    <property type="project" value="TreeGrafter"/>
</dbReference>
<gene>
    <name evidence="3" type="ORF">SAMN04488528_10209</name>
</gene>
<keyword evidence="1" id="KW-0812">Transmembrane</keyword>
<reference evidence="3 4" key="1">
    <citation type="submission" date="2016-10" db="EMBL/GenBank/DDBJ databases">
        <authorList>
            <person name="de Groot N.N."/>
        </authorList>
    </citation>
    <scope>NUCLEOTIDE SEQUENCE [LARGE SCALE GENOMIC DNA]</scope>
    <source>
        <strain evidence="3 4">DSM 12271</strain>
    </source>
</reference>
<dbReference type="PANTHER" id="PTHR30032">
    <property type="entry name" value="N-ACETYLMURAMOYL-L-ALANINE AMIDASE-RELATED"/>
    <property type="match status" value="1"/>
</dbReference>
<organism evidence="3 4">
    <name type="scientific">Clostridium frigidicarnis</name>
    <dbReference type="NCBI Taxonomy" id="84698"/>
    <lineage>
        <taxon>Bacteria</taxon>
        <taxon>Bacillati</taxon>
        <taxon>Bacillota</taxon>
        <taxon>Clostridia</taxon>
        <taxon>Eubacteriales</taxon>
        <taxon>Clostridiaceae</taxon>
        <taxon>Clostridium</taxon>
    </lineage>
</organism>
<dbReference type="InterPro" id="IPR013486">
    <property type="entry name" value="SpoIID/LytB"/>
</dbReference>
<protein>
    <submittedName>
        <fullName evidence="3">Stage II sporulation protein D</fullName>
    </submittedName>
</protein>
<dbReference type="RefSeq" id="WP_090041834.1">
    <property type="nucleotide sequence ID" value="NZ_FOKI01000020.1"/>
</dbReference>
<dbReference type="NCBIfam" id="TIGR02669">
    <property type="entry name" value="SpoIID_LytB"/>
    <property type="match status" value="1"/>
</dbReference>